<gene>
    <name evidence="1" type="ORF">COT94_02395</name>
</gene>
<dbReference type="AlphaFoldDB" id="A0A2M6WTF9"/>
<protein>
    <submittedName>
        <fullName evidence="1">Uncharacterized protein</fullName>
    </submittedName>
</protein>
<reference evidence="2" key="1">
    <citation type="submission" date="2017-09" db="EMBL/GenBank/DDBJ databases">
        <title>Depth-based differentiation of microbial function through sediment-hosted aquifers and enrichment of novel symbionts in the deep terrestrial subsurface.</title>
        <authorList>
            <person name="Probst A.J."/>
            <person name="Ladd B."/>
            <person name="Jarett J.K."/>
            <person name="Geller-Mcgrath D.E."/>
            <person name="Sieber C.M.K."/>
            <person name="Emerson J.B."/>
            <person name="Anantharaman K."/>
            <person name="Thomas B.C."/>
            <person name="Malmstrom R."/>
            <person name="Stieglmeier M."/>
            <person name="Klingl A."/>
            <person name="Woyke T."/>
            <person name="Ryan C.M."/>
            <person name="Banfield J.F."/>
        </authorList>
    </citation>
    <scope>NUCLEOTIDE SEQUENCE [LARGE SCALE GENOMIC DNA]</scope>
</reference>
<sequence length="82" mass="9781">MSKYVVARPSIKIGDDSWENLKSMLDGFIIHFYGRKKLDEQELALWHRHEKTALEHYKREKGISICVRNGTLWYGREEDFIP</sequence>
<evidence type="ECO:0000313" key="1">
    <source>
        <dbReference type="EMBL" id="PIT96089.1"/>
    </source>
</evidence>
<proteinExistence type="predicted"/>
<evidence type="ECO:0000313" key="2">
    <source>
        <dbReference type="Proteomes" id="UP000228533"/>
    </source>
</evidence>
<organism evidence="1 2">
    <name type="scientific">Candidatus Falkowbacteria bacterium CG10_big_fil_rev_8_21_14_0_10_37_14</name>
    <dbReference type="NCBI Taxonomy" id="1974561"/>
    <lineage>
        <taxon>Bacteria</taxon>
        <taxon>Candidatus Falkowiibacteriota</taxon>
    </lineage>
</organism>
<dbReference type="EMBL" id="PFAM01000013">
    <property type="protein sequence ID" value="PIT96089.1"/>
    <property type="molecule type" value="Genomic_DNA"/>
</dbReference>
<accession>A0A2M6WTF9</accession>
<comment type="caution">
    <text evidence="1">The sequence shown here is derived from an EMBL/GenBank/DDBJ whole genome shotgun (WGS) entry which is preliminary data.</text>
</comment>
<dbReference type="Proteomes" id="UP000228533">
    <property type="component" value="Unassembled WGS sequence"/>
</dbReference>
<name>A0A2M6WTF9_9BACT</name>